<name>A0A1G7L3A8_9BACT</name>
<keyword evidence="1" id="KW-1133">Transmembrane helix</keyword>
<evidence type="ECO:0000256" key="1">
    <source>
        <dbReference type="SAM" id="Phobius"/>
    </source>
</evidence>
<dbReference type="Pfam" id="PF25607">
    <property type="entry name" value="DUF7939"/>
    <property type="match status" value="1"/>
</dbReference>
<dbReference type="EMBL" id="LT629690">
    <property type="protein sequence ID" value="SDF43861.1"/>
    <property type="molecule type" value="Genomic_DNA"/>
</dbReference>
<evidence type="ECO:0000259" key="3">
    <source>
        <dbReference type="Pfam" id="PF25607"/>
    </source>
</evidence>
<dbReference type="PANTHER" id="PTHR40940:SF1">
    <property type="entry name" value="PROTEIN BATD"/>
    <property type="match status" value="1"/>
</dbReference>
<keyword evidence="1" id="KW-0472">Membrane</keyword>
<gene>
    <name evidence="4" type="ORF">SAMN05444167_2408</name>
</gene>
<dbReference type="AlphaFoldDB" id="A0A1G7L3A8"/>
<keyword evidence="5" id="KW-1185">Reference proteome</keyword>
<feature type="chain" id="PRO_5009241763" evidence="2">
    <location>
        <begin position="18"/>
        <end position="444"/>
    </location>
</feature>
<evidence type="ECO:0000313" key="5">
    <source>
        <dbReference type="Proteomes" id="UP000182427"/>
    </source>
</evidence>
<evidence type="ECO:0000256" key="2">
    <source>
        <dbReference type="SAM" id="SignalP"/>
    </source>
</evidence>
<feature type="signal peptide" evidence="2">
    <location>
        <begin position="1"/>
        <end position="17"/>
    </location>
</feature>
<feature type="domain" description="DUF7939" evidence="3">
    <location>
        <begin position="340"/>
        <end position="420"/>
    </location>
</feature>
<keyword evidence="2" id="KW-0732">Signal</keyword>
<sequence>MKRLLYILFMLSTLHGAAQSPVVRAHFEPSQNIMVGQPVKLIVSVFVPNYFTGSPDFPEFEMENAVVVMPQDRPENSNTQIGDAKYFGITQTYVVYPQQAGDFHLPIIKLSVPYAKTPPQTTKAQVTVPTLSFHADVPSAARGLAYFLPTTQLTITEKWSPSLKKVQAGDTIERTVTITASKMQAMLIPPLQLGAPDGLRIYSSEPIVHDQKTPRGDFIYGQRVETAKYYVEKAGAYTLPSIELQWWNLNTHRLATASLPSISFQAAANPALTAELPPPQPNEQTTQTPKKKTSIHWRRIALVSLQAILCLAVIYFFYQMVRAMRPRADAAWKKRQQSEAAFFRRLVHAAKKGDALLSYTYLLQWFARVYPGQSVSDIVNLRAQPNLQAQISDLTDFLYAQIGSRQWTGRTFVKELEHFRMTNVLRKTRARRHDGSLVELNPYS</sequence>
<protein>
    <submittedName>
        <fullName evidence="4">Oxygen tolerance</fullName>
    </submittedName>
</protein>
<organism evidence="4 5">
    <name type="scientific">Terriglobus roseus</name>
    <dbReference type="NCBI Taxonomy" id="392734"/>
    <lineage>
        <taxon>Bacteria</taxon>
        <taxon>Pseudomonadati</taxon>
        <taxon>Acidobacteriota</taxon>
        <taxon>Terriglobia</taxon>
        <taxon>Terriglobales</taxon>
        <taxon>Acidobacteriaceae</taxon>
        <taxon>Terriglobus</taxon>
    </lineage>
</organism>
<dbReference type="InterPro" id="IPR057699">
    <property type="entry name" value="DUF7939"/>
</dbReference>
<dbReference type="RefSeq" id="WP_083345353.1">
    <property type="nucleotide sequence ID" value="NZ_LT629690.1"/>
</dbReference>
<proteinExistence type="predicted"/>
<dbReference type="Proteomes" id="UP000182427">
    <property type="component" value="Chromosome I"/>
</dbReference>
<dbReference type="InterPro" id="IPR025738">
    <property type="entry name" value="BatD"/>
</dbReference>
<reference evidence="4 5" key="1">
    <citation type="submission" date="2016-10" db="EMBL/GenBank/DDBJ databases">
        <authorList>
            <person name="de Groot N.N."/>
        </authorList>
    </citation>
    <scope>NUCLEOTIDE SEQUENCE [LARGE SCALE GENOMIC DNA]</scope>
    <source>
        <strain evidence="4 5">GAS232</strain>
    </source>
</reference>
<feature type="transmembrane region" description="Helical" evidence="1">
    <location>
        <begin position="300"/>
        <end position="318"/>
    </location>
</feature>
<keyword evidence="1" id="KW-0812">Transmembrane</keyword>
<dbReference type="PANTHER" id="PTHR40940">
    <property type="entry name" value="PROTEIN BATD-RELATED"/>
    <property type="match status" value="1"/>
</dbReference>
<evidence type="ECO:0000313" key="4">
    <source>
        <dbReference type="EMBL" id="SDF43861.1"/>
    </source>
</evidence>
<accession>A0A1G7L3A8</accession>
<dbReference type="OrthoDB" id="7699970at2"/>